<dbReference type="GO" id="GO:0004620">
    <property type="term" value="F:phospholipase activity"/>
    <property type="evidence" value="ECO:0007669"/>
    <property type="project" value="TreeGrafter"/>
</dbReference>
<name>A0A9W7XYX7_9FUNG</name>
<reference evidence="3" key="1">
    <citation type="submission" date="2022-07" db="EMBL/GenBank/DDBJ databases">
        <title>Phylogenomic reconstructions and comparative analyses of Kickxellomycotina fungi.</title>
        <authorList>
            <person name="Reynolds N.K."/>
            <person name="Stajich J.E."/>
            <person name="Barry K."/>
            <person name="Grigoriev I.V."/>
            <person name="Crous P."/>
            <person name="Smith M.E."/>
        </authorList>
    </citation>
    <scope>NUCLEOTIDE SEQUENCE</scope>
    <source>
        <strain evidence="3">NBRC 32514</strain>
    </source>
</reference>
<sequence>MSTRTRLFGRAKPAISDTPVDSLDSKPVTHFAILIPGTGPQLESERPKNSFMERAKKFRLWMHDTCAREFPDARVEVAAISYHADIQNLSSTREYSSLSSIPWVRKVNAEHLGDIFYYFSTFHGRQLLEITINKLNTAYTDFLETHPDFSGSVSLVAHSLGGMVTYEILYYMKELECNPLFSDNVEMERYRDLPRLQFVPDRLFTLGSPIGGTMVFRNLSLDHYHMGTVGFHNIFHPYDPCGYRTEPLCDDYYADEPAVPIVSLASITTAAATTSAKSTGFGASSLIDLTALRRNKSALPTTMRSAMSLDPQATLKGHQRSRSLFSSLVGRTRGRDAADTEASLDAQTARQVSAKSSRSRLRALLTNSSASLTAVEEPETHAEESVIHVEEYAIPESPTEHGSEPEQSAGSDETTQTEIQGTTDTSAVSELKTTGEGPAESQDAFSSENMLGQLLKLFGTPQRISDDRKILDAQGLPLSTNGGRRSQRPARAHRNRQQRQEQKQQKQQQENPFAEYAYHRVPTDDGPVRLTPEQIERRLEARARRKRMREVTSVYLEVKDKPLPDLPQRSATAPVAASPASPASPVEAESDGESDLSDHPLPYAERMDYIIPVTKGYLQNEYWLGFHAHHVYWSSKEVVYHILYHMVNDPAVNKYNKQTVDS</sequence>
<gene>
    <name evidence="3" type="ORF">LPJ53_004834</name>
</gene>
<evidence type="ECO:0000313" key="3">
    <source>
        <dbReference type="EMBL" id="KAJ1720555.1"/>
    </source>
</evidence>
<feature type="region of interest" description="Disordered" evidence="1">
    <location>
        <begin position="311"/>
        <end position="360"/>
    </location>
</feature>
<feature type="compositionally biased region" description="Low complexity" evidence="1">
    <location>
        <begin position="412"/>
        <end position="425"/>
    </location>
</feature>
<feature type="compositionally biased region" description="Basic residues" evidence="1">
    <location>
        <begin position="485"/>
        <end position="497"/>
    </location>
</feature>
<dbReference type="Pfam" id="PF02862">
    <property type="entry name" value="DDHD"/>
    <property type="match status" value="1"/>
</dbReference>
<dbReference type="InterPro" id="IPR029058">
    <property type="entry name" value="AB_hydrolase_fold"/>
</dbReference>
<feature type="domain" description="DDHD" evidence="2">
    <location>
        <begin position="196"/>
        <end position="648"/>
    </location>
</feature>
<organism evidence="3 4">
    <name type="scientific">Coemansia erecta</name>
    <dbReference type="NCBI Taxonomy" id="147472"/>
    <lineage>
        <taxon>Eukaryota</taxon>
        <taxon>Fungi</taxon>
        <taxon>Fungi incertae sedis</taxon>
        <taxon>Zoopagomycota</taxon>
        <taxon>Kickxellomycotina</taxon>
        <taxon>Kickxellomycetes</taxon>
        <taxon>Kickxellales</taxon>
        <taxon>Kickxellaceae</taxon>
        <taxon>Coemansia</taxon>
    </lineage>
</organism>
<feature type="region of interest" description="Disordered" evidence="1">
    <location>
        <begin position="396"/>
        <end position="444"/>
    </location>
</feature>
<dbReference type="AlphaFoldDB" id="A0A9W7XYX7"/>
<evidence type="ECO:0000256" key="1">
    <source>
        <dbReference type="SAM" id="MobiDB-lite"/>
    </source>
</evidence>
<dbReference type="GO" id="GO:0046872">
    <property type="term" value="F:metal ion binding"/>
    <property type="evidence" value="ECO:0007669"/>
    <property type="project" value="InterPro"/>
</dbReference>
<dbReference type="EMBL" id="JANBOJ010000247">
    <property type="protein sequence ID" value="KAJ1720555.1"/>
    <property type="molecule type" value="Genomic_DNA"/>
</dbReference>
<dbReference type="OrthoDB" id="431378at2759"/>
<evidence type="ECO:0000313" key="4">
    <source>
        <dbReference type="Proteomes" id="UP001149813"/>
    </source>
</evidence>
<feature type="compositionally biased region" description="Low complexity" evidence="1">
    <location>
        <begin position="570"/>
        <end position="587"/>
    </location>
</feature>
<evidence type="ECO:0000259" key="2">
    <source>
        <dbReference type="PROSITE" id="PS51043"/>
    </source>
</evidence>
<dbReference type="InterPro" id="IPR058055">
    <property type="entry name" value="PA-PLA1"/>
</dbReference>
<feature type="region of interest" description="Disordered" evidence="1">
    <location>
        <begin position="562"/>
        <end position="599"/>
    </location>
</feature>
<dbReference type="InterPro" id="IPR004177">
    <property type="entry name" value="DDHD_dom"/>
</dbReference>
<comment type="caution">
    <text evidence="3">The sequence shown here is derived from an EMBL/GenBank/DDBJ whole genome shotgun (WGS) entry which is preliminary data.</text>
</comment>
<dbReference type="PROSITE" id="PS51043">
    <property type="entry name" value="DDHD"/>
    <property type="match status" value="1"/>
</dbReference>
<proteinExistence type="predicted"/>
<dbReference type="SMART" id="SM01127">
    <property type="entry name" value="DDHD"/>
    <property type="match status" value="1"/>
</dbReference>
<accession>A0A9W7XYX7</accession>
<dbReference type="SUPFAM" id="SSF53474">
    <property type="entry name" value="alpha/beta-Hydrolases"/>
    <property type="match status" value="1"/>
</dbReference>
<protein>
    <recommendedName>
        <fullName evidence="2">DDHD domain-containing protein</fullName>
    </recommendedName>
</protein>
<dbReference type="Proteomes" id="UP001149813">
    <property type="component" value="Unassembled WGS sequence"/>
</dbReference>
<dbReference type="GO" id="GO:0005737">
    <property type="term" value="C:cytoplasm"/>
    <property type="evidence" value="ECO:0007669"/>
    <property type="project" value="TreeGrafter"/>
</dbReference>
<keyword evidence="4" id="KW-1185">Reference proteome</keyword>
<feature type="region of interest" description="Disordered" evidence="1">
    <location>
        <begin position="472"/>
        <end position="511"/>
    </location>
</feature>
<dbReference type="PANTHER" id="PTHR23509:SF10">
    <property type="entry name" value="LD21067P"/>
    <property type="match status" value="1"/>
</dbReference>
<dbReference type="PANTHER" id="PTHR23509">
    <property type="entry name" value="PA-PL1 PHOSPHOLIPASE FAMILY"/>
    <property type="match status" value="1"/>
</dbReference>